<dbReference type="Proteomes" id="UP000663651">
    <property type="component" value="Chromosome"/>
</dbReference>
<evidence type="ECO:0000256" key="1">
    <source>
        <dbReference type="ARBA" id="ARBA00005254"/>
    </source>
</evidence>
<dbReference type="Gene3D" id="3.90.226.10">
    <property type="entry name" value="2-enoyl-CoA Hydratase, Chain A, domain 1"/>
    <property type="match status" value="1"/>
</dbReference>
<name>A0ABX7Q2B8_9BACT</name>
<gene>
    <name evidence="3" type="ORF">JZM60_13825</name>
</gene>
<dbReference type="InterPro" id="IPR018376">
    <property type="entry name" value="Enoyl-CoA_hyd/isom_CS"/>
</dbReference>
<dbReference type="SUPFAM" id="SSF52096">
    <property type="entry name" value="ClpP/crotonase"/>
    <property type="match status" value="1"/>
</dbReference>
<dbReference type="PANTHER" id="PTHR11941">
    <property type="entry name" value="ENOYL-COA HYDRATASE-RELATED"/>
    <property type="match status" value="1"/>
</dbReference>
<dbReference type="CDD" id="cd06558">
    <property type="entry name" value="crotonase-like"/>
    <property type="match status" value="1"/>
</dbReference>
<dbReference type="PROSITE" id="PS00166">
    <property type="entry name" value="ENOYL_COA_HYDRATASE"/>
    <property type="match status" value="1"/>
</dbReference>
<dbReference type="PANTHER" id="PTHR11941:SF54">
    <property type="entry name" value="ENOYL-COA HYDRATASE, MITOCHONDRIAL"/>
    <property type="match status" value="1"/>
</dbReference>
<protein>
    <submittedName>
        <fullName evidence="3">Enoyl-CoA hydratase/isomerase family protein</fullName>
    </submittedName>
</protein>
<organism evidence="3 4">
    <name type="scientific">Geobacter benzoatilyticus</name>
    <dbReference type="NCBI Taxonomy" id="2815309"/>
    <lineage>
        <taxon>Bacteria</taxon>
        <taxon>Pseudomonadati</taxon>
        <taxon>Thermodesulfobacteriota</taxon>
        <taxon>Desulfuromonadia</taxon>
        <taxon>Geobacterales</taxon>
        <taxon>Geobacteraceae</taxon>
        <taxon>Geobacter</taxon>
    </lineage>
</organism>
<dbReference type="InterPro" id="IPR029045">
    <property type="entry name" value="ClpP/crotonase-like_dom_sf"/>
</dbReference>
<proteinExistence type="inferred from homology"/>
<sequence length="262" mass="28080">MPYKKLSIDVKNRVGYILMGSGQRFNKLSVTMLKELKRAVAELCQHPEVVCMVITGYPGESFAVGADISQMAEFGPVDGFSFAELGQSLFDAIESCPKPVIGALNGITMGGGCDLALSCDLRVASDALLIAHPGAKLGIITGFCGTQKLPRLVRRNFAREIFMTSASYGAADALRMGLIDRFCPADEFWERVVSLAERIAAASPSALAMAKKAINTSEDCDLKTGCALEAASYAYLFATSAERGRMTDFLEGTKNVFGTENT</sequence>
<evidence type="ECO:0000313" key="4">
    <source>
        <dbReference type="Proteomes" id="UP000663651"/>
    </source>
</evidence>
<accession>A0ABX7Q2B8</accession>
<keyword evidence="4" id="KW-1185">Reference proteome</keyword>
<dbReference type="EMBL" id="CP071382">
    <property type="protein sequence ID" value="QSV45205.1"/>
    <property type="molecule type" value="Genomic_DNA"/>
</dbReference>
<comment type="similarity">
    <text evidence="1 2">Belongs to the enoyl-CoA hydratase/isomerase family.</text>
</comment>
<reference evidence="3 4" key="1">
    <citation type="submission" date="2021-03" db="EMBL/GenBank/DDBJ databases">
        <title>Geobacter metallireducens gen. nov. sp. nov., a microorganism capable of coupling the complete oxidation of organic compounds to the reduction of iron and other metals.</title>
        <authorList>
            <person name="Li Y."/>
        </authorList>
    </citation>
    <scope>NUCLEOTIDE SEQUENCE [LARGE SCALE GENOMIC DNA]</scope>
    <source>
        <strain evidence="3 4">Jerry-YX</strain>
    </source>
</reference>
<evidence type="ECO:0000256" key="2">
    <source>
        <dbReference type="RuleBase" id="RU003707"/>
    </source>
</evidence>
<dbReference type="RefSeq" id="WP_207163010.1">
    <property type="nucleotide sequence ID" value="NZ_CP071382.1"/>
</dbReference>
<dbReference type="Pfam" id="PF00378">
    <property type="entry name" value="ECH_1"/>
    <property type="match status" value="1"/>
</dbReference>
<dbReference type="InterPro" id="IPR001753">
    <property type="entry name" value="Enoyl-CoA_hydra/iso"/>
</dbReference>
<evidence type="ECO:0000313" key="3">
    <source>
        <dbReference type="EMBL" id="QSV45205.1"/>
    </source>
</evidence>